<dbReference type="WBParaSite" id="ALUE_0001835001-mRNA-1">
    <property type="protein sequence ID" value="ALUE_0001835001-mRNA-1"/>
    <property type="gene ID" value="ALUE_0001835001"/>
</dbReference>
<dbReference type="AlphaFoldDB" id="A0A0M3IIH7"/>
<accession>A0A0M3IIH7</accession>
<feature type="transmembrane region" description="Helical" evidence="1">
    <location>
        <begin position="20"/>
        <end position="41"/>
    </location>
</feature>
<reference evidence="3" key="1">
    <citation type="submission" date="2017-02" db="UniProtKB">
        <authorList>
            <consortium name="WormBaseParasite"/>
        </authorList>
    </citation>
    <scope>IDENTIFICATION</scope>
</reference>
<evidence type="ECO:0000313" key="2">
    <source>
        <dbReference type="Proteomes" id="UP000036681"/>
    </source>
</evidence>
<proteinExistence type="predicted"/>
<evidence type="ECO:0000313" key="3">
    <source>
        <dbReference type="WBParaSite" id="ALUE_0001835001-mRNA-1"/>
    </source>
</evidence>
<protein>
    <submittedName>
        <fullName evidence="3">Uncharacterized protein</fullName>
    </submittedName>
</protein>
<keyword evidence="1" id="KW-1133">Transmembrane helix</keyword>
<feature type="transmembrane region" description="Helical" evidence="1">
    <location>
        <begin position="141"/>
        <end position="160"/>
    </location>
</feature>
<name>A0A0M3IIH7_ASCLU</name>
<keyword evidence="1" id="KW-0812">Transmembrane</keyword>
<sequence length="166" mass="19405">MKLEKLQDEISARLHSYRLMPFFVISTVLCTLVLMTGIILIQASNIVKSKYNCRKSHERFRKLWAEETAKDEAASCVADIDFTYADARPGLICRLHPTQLDGKLIFFGMCAYHLKNSFEMIGKFCEEDLRFCQQSRFTGQYFCFSFFFFRSVFIAIGKYLHSIWIT</sequence>
<dbReference type="Proteomes" id="UP000036681">
    <property type="component" value="Unplaced"/>
</dbReference>
<organism evidence="2 3">
    <name type="scientific">Ascaris lumbricoides</name>
    <name type="common">Giant roundworm</name>
    <dbReference type="NCBI Taxonomy" id="6252"/>
    <lineage>
        <taxon>Eukaryota</taxon>
        <taxon>Metazoa</taxon>
        <taxon>Ecdysozoa</taxon>
        <taxon>Nematoda</taxon>
        <taxon>Chromadorea</taxon>
        <taxon>Rhabditida</taxon>
        <taxon>Spirurina</taxon>
        <taxon>Ascaridomorpha</taxon>
        <taxon>Ascaridoidea</taxon>
        <taxon>Ascarididae</taxon>
        <taxon>Ascaris</taxon>
    </lineage>
</organism>
<evidence type="ECO:0000256" key="1">
    <source>
        <dbReference type="SAM" id="Phobius"/>
    </source>
</evidence>
<keyword evidence="1" id="KW-0472">Membrane</keyword>
<keyword evidence="2" id="KW-1185">Reference proteome</keyword>